<dbReference type="GO" id="GO:0030170">
    <property type="term" value="F:pyridoxal phosphate binding"/>
    <property type="evidence" value="ECO:0007669"/>
    <property type="project" value="InterPro"/>
</dbReference>
<reference evidence="9 10" key="1">
    <citation type="submission" date="2014-11" db="EMBL/GenBank/DDBJ databases">
        <authorList>
            <person name="Zhu J."/>
            <person name="Qi W."/>
            <person name="Song R."/>
        </authorList>
    </citation>
    <scope>NUCLEOTIDE SEQUENCE [LARGE SCALE GENOMIC DNA]</scope>
</reference>
<dbReference type="GO" id="GO:0006520">
    <property type="term" value="P:amino acid metabolic process"/>
    <property type="evidence" value="ECO:0007669"/>
    <property type="project" value="InterPro"/>
</dbReference>
<dbReference type="Gene3D" id="3.40.640.10">
    <property type="entry name" value="Type I PLP-dependent aspartate aminotransferase-like (Major domain)"/>
    <property type="match status" value="1"/>
</dbReference>
<dbReference type="Pfam" id="PF00282">
    <property type="entry name" value="Pyridoxal_deC"/>
    <property type="match status" value="1"/>
</dbReference>
<evidence type="ECO:0000256" key="6">
    <source>
        <dbReference type="PIRSR" id="PIRSR602129-50"/>
    </source>
</evidence>
<evidence type="ECO:0000313" key="10">
    <source>
        <dbReference type="Proteomes" id="UP000041254"/>
    </source>
</evidence>
<dbReference type="InterPro" id="IPR015424">
    <property type="entry name" value="PyrdxlP-dep_Trfase"/>
</dbReference>
<dbReference type="InterPro" id="IPR002129">
    <property type="entry name" value="PyrdxlP-dep_de-COase"/>
</dbReference>
<sequence length="503" mass="55937">MGSKETDKMNGVDSGHSAVPLDSDTEARVEEFRRCGHQMVDFIAEYYRDLARHKYPVLPSVEMGYLTKTEPKHAPQQPCSYEDLMREVDTKILPGVTHWQHPRFFGYFPASSSFPAMLGDMLSMAFNTIGFSWAAAPAATELETVVMDWLAAACDLPSVFVSSGSGGGVIQQTASDSMLVVIMAARHRAVAQTGETDTRQFVAYASDQAHSSIIKEAKCAGVQVRSIKTSREHSYALQPTDLIAQMRKDTQDGLIPIFVCGTIGTTSTTAVDPIQSLAESVRCEFAGLPVWLHVDAAYAGTAALVAECRHHFKGLELWDSFNFNPHKMMMISFDFSALYVQERSALIDLFSVGEECLRNKASESGQVIDYRKWQVPLGRRFRALKLWFAFKLMGTEGLQRHVRRSFALAERFERWVAADDRFDMPTPRLFGLVCLRLKGQPNDAQCALLDGVNGCGFFLVSTKVDDQVVIRVAVGSPQCEAQDIDELWRAFQREADKLVGPSK</sequence>
<dbReference type="PANTHER" id="PTHR11999">
    <property type="entry name" value="GROUP II PYRIDOXAL-5-PHOSPHATE DECARBOXYLASE"/>
    <property type="match status" value="1"/>
</dbReference>
<dbReference type="Gene3D" id="3.90.1150.10">
    <property type="entry name" value="Aspartate Aminotransferase, domain 1"/>
    <property type="match status" value="1"/>
</dbReference>
<evidence type="ECO:0000256" key="1">
    <source>
        <dbReference type="ARBA" id="ARBA00001933"/>
    </source>
</evidence>
<evidence type="ECO:0000256" key="4">
    <source>
        <dbReference type="ARBA" id="ARBA00022898"/>
    </source>
</evidence>
<feature type="modified residue" description="N6-(pyridoxal phosphate)lysine" evidence="6">
    <location>
        <position position="327"/>
    </location>
</feature>
<comment type="similarity">
    <text evidence="2 7">Belongs to the group II decarboxylase family.</text>
</comment>
<feature type="compositionally biased region" description="Basic and acidic residues" evidence="8">
    <location>
        <begin position="1"/>
        <end position="10"/>
    </location>
</feature>
<evidence type="ECO:0000256" key="3">
    <source>
        <dbReference type="ARBA" id="ARBA00022793"/>
    </source>
</evidence>
<dbReference type="InterPro" id="IPR015421">
    <property type="entry name" value="PyrdxlP-dep_Trfase_major"/>
</dbReference>
<dbReference type="AlphaFoldDB" id="A0A0G4ELA5"/>
<dbReference type="EMBL" id="CDMY01000256">
    <property type="protein sequence ID" value="CEL97784.1"/>
    <property type="molecule type" value="Genomic_DNA"/>
</dbReference>
<name>A0A0G4ELA5_VITBC</name>
<evidence type="ECO:0000256" key="7">
    <source>
        <dbReference type="RuleBase" id="RU000382"/>
    </source>
</evidence>
<gene>
    <name evidence="9" type="ORF">Vbra_7705</name>
</gene>
<dbReference type="PhylomeDB" id="A0A0G4ELA5"/>
<evidence type="ECO:0000256" key="8">
    <source>
        <dbReference type="SAM" id="MobiDB-lite"/>
    </source>
</evidence>
<keyword evidence="4 6" id="KW-0663">Pyridoxal phosphate</keyword>
<dbReference type="GO" id="GO:0016831">
    <property type="term" value="F:carboxy-lyase activity"/>
    <property type="evidence" value="ECO:0007669"/>
    <property type="project" value="UniProtKB-KW"/>
</dbReference>
<dbReference type="InterPro" id="IPR015422">
    <property type="entry name" value="PyrdxlP-dep_Trfase_small"/>
</dbReference>
<feature type="region of interest" description="Disordered" evidence="8">
    <location>
        <begin position="1"/>
        <end position="23"/>
    </location>
</feature>
<dbReference type="PANTHER" id="PTHR11999:SF70">
    <property type="entry name" value="MIP05841P"/>
    <property type="match status" value="1"/>
</dbReference>
<dbReference type="Gene3D" id="1.20.1340.10">
    <property type="entry name" value="dopa decarboxylase, N-terminal domain"/>
    <property type="match status" value="1"/>
</dbReference>
<comment type="cofactor">
    <cofactor evidence="1 6 7">
        <name>pyridoxal 5'-phosphate</name>
        <dbReference type="ChEBI" id="CHEBI:597326"/>
    </cofactor>
</comment>
<dbReference type="GO" id="GO:0019752">
    <property type="term" value="P:carboxylic acid metabolic process"/>
    <property type="evidence" value="ECO:0007669"/>
    <property type="project" value="InterPro"/>
</dbReference>
<organism evidence="9 10">
    <name type="scientific">Vitrella brassicaformis (strain CCMP3155)</name>
    <dbReference type="NCBI Taxonomy" id="1169540"/>
    <lineage>
        <taxon>Eukaryota</taxon>
        <taxon>Sar</taxon>
        <taxon>Alveolata</taxon>
        <taxon>Colpodellida</taxon>
        <taxon>Vitrellaceae</taxon>
        <taxon>Vitrella</taxon>
    </lineage>
</organism>
<evidence type="ECO:0000256" key="2">
    <source>
        <dbReference type="ARBA" id="ARBA00009533"/>
    </source>
</evidence>
<dbReference type="InParanoid" id="A0A0G4ELA5"/>
<proteinExistence type="inferred from homology"/>
<dbReference type="InterPro" id="IPR010977">
    <property type="entry name" value="Aromatic_deC"/>
</dbReference>
<evidence type="ECO:0000313" key="9">
    <source>
        <dbReference type="EMBL" id="CEL97784.1"/>
    </source>
</evidence>
<dbReference type="GO" id="GO:0005737">
    <property type="term" value="C:cytoplasm"/>
    <property type="evidence" value="ECO:0007669"/>
    <property type="project" value="TreeGrafter"/>
</dbReference>
<dbReference type="STRING" id="1169540.A0A0G4ELA5"/>
<dbReference type="PRINTS" id="PR00800">
    <property type="entry name" value="YHDCRBOXLASE"/>
</dbReference>
<protein>
    <recommendedName>
        <fullName evidence="11">Tyrosine decarboxylase</fullName>
    </recommendedName>
</protein>
<evidence type="ECO:0008006" key="11">
    <source>
        <dbReference type="Google" id="ProtNLM"/>
    </source>
</evidence>
<dbReference type="VEuPathDB" id="CryptoDB:Vbra_7705"/>
<keyword evidence="3" id="KW-0210">Decarboxylase</keyword>
<dbReference type="SUPFAM" id="SSF53383">
    <property type="entry name" value="PLP-dependent transferases"/>
    <property type="match status" value="1"/>
</dbReference>
<dbReference type="OMA" id="NPGFNWS"/>
<accession>A0A0G4ELA5</accession>
<dbReference type="Proteomes" id="UP000041254">
    <property type="component" value="Unassembled WGS sequence"/>
</dbReference>
<keyword evidence="5 7" id="KW-0456">Lyase</keyword>
<evidence type="ECO:0000256" key="5">
    <source>
        <dbReference type="ARBA" id="ARBA00023239"/>
    </source>
</evidence>
<dbReference type="OrthoDB" id="286427at2759"/>
<keyword evidence="10" id="KW-1185">Reference proteome</keyword>